<dbReference type="SUPFAM" id="SSF53474">
    <property type="entry name" value="alpha/beta-Hydrolases"/>
    <property type="match status" value="1"/>
</dbReference>
<dbReference type="EMBL" id="PYOC01000002">
    <property type="protein sequence ID" value="PSV48221.1"/>
    <property type="molecule type" value="Genomic_DNA"/>
</dbReference>
<organism evidence="2 3">
    <name type="scientific">Photobacterium indicum</name>
    <dbReference type="NCBI Taxonomy" id="81447"/>
    <lineage>
        <taxon>Bacteria</taxon>
        <taxon>Pseudomonadati</taxon>
        <taxon>Pseudomonadota</taxon>
        <taxon>Gammaproteobacteria</taxon>
        <taxon>Vibrionales</taxon>
        <taxon>Vibrionaceae</taxon>
        <taxon>Photobacterium</taxon>
    </lineage>
</organism>
<keyword evidence="3" id="KW-1185">Reference proteome</keyword>
<evidence type="ECO:0000313" key="3">
    <source>
        <dbReference type="Proteomes" id="UP000241803"/>
    </source>
</evidence>
<sequence>MRLYTYIGNIMNIKKLHYCLLPFAALLTGCFDDSELEVDTRQYITYDLKALHYPNDLYLTGSDGTIELPSESTDEVDYQNYENVYGALDGWSTGYKIRLPLSGVETDIDEGTLAGNIVVYDVAAGKLLGEDKFISRVSAEREIEILPTEVLPESTSYILAVTAGVKDLDGVPLRKDYNYEQLAQGKVLDGEASSSDAIAQIAQNESLLKQVGVTNEVVYSAAFTTQSIMPVMEAGRALIPDDIALNDSFSHLTEIAVGGGGLSKYDTYGTTVTLPYYLESPTSVNDCKVLTLSGTQLTEEEKLAVRADPIGSCPALYSWWEDSAKGFVHGGNTALTKKSDQTVPVVIYAPKGWDGTPLPAAIFVHGITGWKESAATMVASITSRDGKKGRDRLVIAIDQPLHGSTKTDGGRGVDLDGDGILDITATSTDEFENKSVYLNLSSPLTLRDNQRQAVLDQLALRKALNNTSFIEKRVGTDNAEVSLIGHSLGGIVSTMVSEMSQNDSSKAGDEFKFTTVNLAVPGMGLTDIMLNSPLLSGEVVSEIKASTDVQLAVASMLGLYDESTDTPQEGLAAIDAYRLEDEEKVVKFENIVYDMVAPALLQATQTTVDGGDPANFTTEQANSAQPILLLEAVGNCGDGSTPECEVGVEYISDNVVVNSVEGIPLTGTEPLITHLGLDAITADITMSTDVIKGVIRVKSGGHGTYLFPYEGPVNEDGVPGSVNGHMGYLNESMAMQQEAVASFINSDGEYVNIINPVHVEGEVPPPVN</sequence>
<accession>A0A2T3LA89</accession>
<evidence type="ECO:0000313" key="2">
    <source>
        <dbReference type="EMBL" id="PSV48221.1"/>
    </source>
</evidence>
<dbReference type="InterPro" id="IPR025920">
    <property type="entry name" value="Lipase_bact_N"/>
</dbReference>
<reference evidence="2 3" key="1">
    <citation type="submission" date="2018-03" db="EMBL/GenBank/DDBJ databases">
        <title>Whole genome sequencing of Histamine producing bacteria.</title>
        <authorList>
            <person name="Butler K."/>
        </authorList>
    </citation>
    <scope>NUCLEOTIDE SEQUENCE [LARGE SCALE GENOMIC DNA]</scope>
    <source>
        <strain evidence="2 3">ATCC 19614</strain>
    </source>
</reference>
<dbReference type="InterPro" id="IPR029058">
    <property type="entry name" value="AB_hydrolase_fold"/>
</dbReference>
<dbReference type="PROSITE" id="PS51257">
    <property type="entry name" value="PROKAR_LIPOPROTEIN"/>
    <property type="match status" value="1"/>
</dbReference>
<comment type="caution">
    <text evidence="2">The sequence shown here is derived from an EMBL/GenBank/DDBJ whole genome shotgun (WGS) entry which is preliminary data.</text>
</comment>
<name>A0A2T3LA89_9GAMM</name>
<protein>
    <recommendedName>
        <fullName evidence="1">Bacterial virulence factor lipase N-terminal domain-containing protein</fullName>
    </recommendedName>
</protein>
<feature type="domain" description="Bacterial virulence factor lipase N-terminal" evidence="1">
    <location>
        <begin position="136"/>
        <end position="239"/>
    </location>
</feature>
<proteinExistence type="predicted"/>
<dbReference type="Proteomes" id="UP000241803">
    <property type="component" value="Unassembled WGS sequence"/>
</dbReference>
<dbReference type="Pfam" id="PF12262">
    <property type="entry name" value="Lipase_bact_N"/>
    <property type="match status" value="1"/>
</dbReference>
<dbReference type="Gene3D" id="3.40.50.1820">
    <property type="entry name" value="alpha/beta hydrolase"/>
    <property type="match status" value="1"/>
</dbReference>
<dbReference type="AlphaFoldDB" id="A0A2T3LA89"/>
<gene>
    <name evidence="2" type="ORF">C9J47_06700</name>
</gene>
<evidence type="ECO:0000259" key="1">
    <source>
        <dbReference type="Pfam" id="PF12262"/>
    </source>
</evidence>